<dbReference type="EMBL" id="PITK01000031">
    <property type="protein sequence ID" value="TBU20716.1"/>
    <property type="molecule type" value="Genomic_DNA"/>
</dbReference>
<name>A0A4Q9M569_9MICR</name>
<dbReference type="AlphaFoldDB" id="A0A4Q9M569"/>
<protein>
    <submittedName>
        <fullName evidence="1">Uncharacterized protein</fullName>
    </submittedName>
</protein>
<evidence type="ECO:0000313" key="1">
    <source>
        <dbReference type="EMBL" id="TBU20716.1"/>
    </source>
</evidence>
<keyword evidence="2" id="KW-1185">Reference proteome</keyword>
<dbReference type="Proteomes" id="UP000292282">
    <property type="component" value="Unassembled WGS sequence"/>
</dbReference>
<evidence type="ECO:0000313" key="2">
    <source>
        <dbReference type="Proteomes" id="UP000292282"/>
    </source>
</evidence>
<dbReference type="VEuPathDB" id="MicrosporidiaDB:CWI38_0031p0120"/>
<proteinExistence type="predicted"/>
<sequence>MLKYIENKNIKLKEKKGERSKGEGSVKEREGVIAEGVNYITSITNTKGVLIKMYYNTNTKGVLIILLQLLLLKGCYSYI</sequence>
<comment type="caution">
    <text evidence="1">The sequence shown here is derived from an EMBL/GenBank/DDBJ whole genome shotgun (WGS) entry which is preliminary data.</text>
</comment>
<accession>A0A4Q9M569</accession>
<gene>
    <name evidence="1" type="ORF">CWI38_0031p0120</name>
</gene>
<organism evidence="1 2">
    <name type="scientific">Hamiltosporidium tvaerminnensis</name>
    <dbReference type="NCBI Taxonomy" id="1176355"/>
    <lineage>
        <taxon>Eukaryota</taxon>
        <taxon>Fungi</taxon>
        <taxon>Fungi incertae sedis</taxon>
        <taxon>Microsporidia</taxon>
        <taxon>Dubosqiidae</taxon>
        <taxon>Hamiltosporidium</taxon>
    </lineage>
</organism>
<reference evidence="1 2" key="1">
    <citation type="submission" date="2017-12" db="EMBL/GenBank/DDBJ databases">
        <authorList>
            <person name="Pombert J.-F."/>
            <person name="Haag K.L."/>
            <person name="Ebert D."/>
        </authorList>
    </citation>
    <scope>NUCLEOTIDE SEQUENCE [LARGE SCALE GENOMIC DNA]</scope>
    <source>
        <strain evidence="1">IL-G-3</strain>
    </source>
</reference>